<gene>
    <name evidence="1" type="ORF">SDC9_120452</name>
</gene>
<dbReference type="AlphaFoldDB" id="A0A645C711"/>
<evidence type="ECO:0000313" key="1">
    <source>
        <dbReference type="EMBL" id="MPM73472.1"/>
    </source>
</evidence>
<organism evidence="1">
    <name type="scientific">bioreactor metagenome</name>
    <dbReference type="NCBI Taxonomy" id="1076179"/>
    <lineage>
        <taxon>unclassified sequences</taxon>
        <taxon>metagenomes</taxon>
        <taxon>ecological metagenomes</taxon>
    </lineage>
</organism>
<dbReference type="EMBL" id="VSSQ01025385">
    <property type="protein sequence ID" value="MPM73472.1"/>
    <property type="molecule type" value="Genomic_DNA"/>
</dbReference>
<reference evidence="1" key="1">
    <citation type="submission" date="2019-08" db="EMBL/GenBank/DDBJ databases">
        <authorList>
            <person name="Kucharzyk K."/>
            <person name="Murdoch R.W."/>
            <person name="Higgins S."/>
            <person name="Loffler F."/>
        </authorList>
    </citation>
    <scope>NUCLEOTIDE SEQUENCE</scope>
</reference>
<proteinExistence type="predicted"/>
<name>A0A645C711_9ZZZZ</name>
<protein>
    <submittedName>
        <fullName evidence="1">Uncharacterized protein</fullName>
    </submittedName>
</protein>
<comment type="caution">
    <text evidence="1">The sequence shown here is derived from an EMBL/GenBank/DDBJ whole genome shotgun (WGS) entry which is preliminary data.</text>
</comment>
<sequence>MQLVIEIEMLDIQAQNTIMLAGIAPKDFFRLAVKPSIQEQPGKGMRFILHLQAGFQATNLLPQGLKLLFRIQAYASTIFFFIHNTFSPTR</sequence>
<accession>A0A645C711</accession>